<gene>
    <name evidence="6" type="primary">mcpB_4</name>
    <name evidence="6" type="ORF">DEAC_c34500</name>
</gene>
<evidence type="ECO:0000259" key="5">
    <source>
        <dbReference type="PROSITE" id="PS50111"/>
    </source>
</evidence>
<evidence type="ECO:0000256" key="4">
    <source>
        <dbReference type="SAM" id="Coils"/>
    </source>
</evidence>
<comment type="similarity">
    <text evidence="2">Belongs to the methyl-accepting chemotaxis (MCP) protein family.</text>
</comment>
<dbReference type="CDD" id="cd11386">
    <property type="entry name" value="MCP_signal"/>
    <property type="match status" value="1"/>
</dbReference>
<dbReference type="Pfam" id="PF00015">
    <property type="entry name" value="MCPsignal"/>
    <property type="match status" value="1"/>
</dbReference>
<dbReference type="EMBL" id="LDZY01000013">
    <property type="protein sequence ID" value="KLU64507.1"/>
    <property type="molecule type" value="Genomic_DNA"/>
</dbReference>
<dbReference type="PATRIC" id="fig|476652.3.peg.3643"/>
<dbReference type="PANTHER" id="PTHR32089:SF112">
    <property type="entry name" value="LYSOZYME-LIKE PROTEIN-RELATED"/>
    <property type="match status" value="1"/>
</dbReference>
<dbReference type="Gene3D" id="1.10.287.950">
    <property type="entry name" value="Methyl-accepting chemotaxis protein"/>
    <property type="match status" value="1"/>
</dbReference>
<dbReference type="GO" id="GO:0016020">
    <property type="term" value="C:membrane"/>
    <property type="evidence" value="ECO:0007669"/>
    <property type="project" value="InterPro"/>
</dbReference>
<dbReference type="GO" id="GO:0004888">
    <property type="term" value="F:transmembrane signaling receptor activity"/>
    <property type="evidence" value="ECO:0007669"/>
    <property type="project" value="InterPro"/>
</dbReference>
<dbReference type="PROSITE" id="PS50111">
    <property type="entry name" value="CHEMOTAXIS_TRANSDUC_2"/>
    <property type="match status" value="1"/>
</dbReference>
<evidence type="ECO:0000256" key="2">
    <source>
        <dbReference type="ARBA" id="ARBA00029447"/>
    </source>
</evidence>
<dbReference type="CDD" id="cd06225">
    <property type="entry name" value="HAMP"/>
    <property type="match status" value="1"/>
</dbReference>
<evidence type="ECO:0000313" key="6">
    <source>
        <dbReference type="EMBL" id="KLU64507.1"/>
    </source>
</evidence>
<evidence type="ECO:0000313" key="7">
    <source>
        <dbReference type="Proteomes" id="UP000036356"/>
    </source>
</evidence>
<reference evidence="6 7" key="1">
    <citation type="submission" date="2015-06" db="EMBL/GenBank/DDBJ databases">
        <title>Draft genome of the moderately acidophilic sulfate reducer Candidatus Desulfosporosinus acididurans strain M1.</title>
        <authorList>
            <person name="Poehlein A."/>
            <person name="Petzsch P."/>
            <person name="Johnson B.D."/>
            <person name="Schloemann M."/>
            <person name="Daniel R."/>
            <person name="Muehling M."/>
        </authorList>
    </citation>
    <scope>NUCLEOTIDE SEQUENCE [LARGE SCALE GENOMIC DNA]</scope>
    <source>
        <strain evidence="6 7">M1</strain>
    </source>
</reference>
<sequence>MNIARDVKVSLMQKKQGLATIEHIAKEIEGILNQYDDWKSAVKPLREAIDRNLGDNEFLSLFDLDGLALVHSNRLREGIYFNNETELRGARCTEPITQIYHRNTGEVLFEVASPIFVKGKHAYAVRLDMPLNKGQLTKQVYSGMIPTLFLAIAWIIYSSFSPAAIISSLIALGIHAFYSFWFKNKLATALQETFKVTKSIAKGNLKSRAEAHSDDELGNLSYEVNKVSIGMTSIITDLASITEKAQAMSHTQATHVNALVENQETFAATLEEFSAGAAEQIQSIKKSQDEVDEIEAAAQSILESTQKVLSLTTSAKATSQQGTLAVKEAVQEMEAIYQVTEQANESILSLADQAQKIGDIISVINGITDQTNLLALNAAIEAARAGEHGRGFAVVAEEVRKLADSSAQSSQQIMQLISNVQKMVNTTVTNINQGMEVVNHGKTVIEQAGDAINSLDEVINSTSIKVEENLSNADHLLNRSQLLAEAQRLATSIASQFAEGATQSATSAEQQMISTQELVAIAAELAKTSEHLYQVIQRFEI</sequence>
<keyword evidence="7" id="KW-1185">Reference proteome</keyword>
<dbReference type="GO" id="GO:0006935">
    <property type="term" value="P:chemotaxis"/>
    <property type="evidence" value="ECO:0007669"/>
    <property type="project" value="InterPro"/>
</dbReference>
<accession>A0A0J1FME6</accession>
<dbReference type="Gene3D" id="6.10.340.10">
    <property type="match status" value="1"/>
</dbReference>
<dbReference type="AlphaFoldDB" id="A0A0J1FME6"/>
<dbReference type="STRING" id="476652.DEAC_c34500"/>
<dbReference type="SMART" id="SM00283">
    <property type="entry name" value="MA"/>
    <property type="match status" value="1"/>
</dbReference>
<dbReference type="Proteomes" id="UP000036356">
    <property type="component" value="Unassembled WGS sequence"/>
</dbReference>
<evidence type="ECO:0000256" key="1">
    <source>
        <dbReference type="ARBA" id="ARBA00023224"/>
    </source>
</evidence>
<dbReference type="GO" id="GO:0007165">
    <property type="term" value="P:signal transduction"/>
    <property type="evidence" value="ECO:0007669"/>
    <property type="project" value="UniProtKB-KW"/>
</dbReference>
<organism evidence="6 7">
    <name type="scientific">Desulfosporosinus acididurans</name>
    <dbReference type="NCBI Taxonomy" id="476652"/>
    <lineage>
        <taxon>Bacteria</taxon>
        <taxon>Bacillati</taxon>
        <taxon>Bacillota</taxon>
        <taxon>Clostridia</taxon>
        <taxon>Eubacteriales</taxon>
        <taxon>Desulfitobacteriaceae</taxon>
        <taxon>Desulfosporosinus</taxon>
    </lineage>
</organism>
<dbReference type="PANTHER" id="PTHR32089">
    <property type="entry name" value="METHYL-ACCEPTING CHEMOTAXIS PROTEIN MCPB"/>
    <property type="match status" value="1"/>
</dbReference>
<proteinExistence type="inferred from homology"/>
<feature type="domain" description="Methyl-accepting transducer" evidence="5">
    <location>
        <begin position="255"/>
        <end position="526"/>
    </location>
</feature>
<evidence type="ECO:0000256" key="3">
    <source>
        <dbReference type="PROSITE-ProRule" id="PRU00284"/>
    </source>
</evidence>
<dbReference type="InterPro" id="IPR004089">
    <property type="entry name" value="MCPsignal_dom"/>
</dbReference>
<keyword evidence="4" id="KW-0175">Coiled coil</keyword>
<keyword evidence="1 3" id="KW-0807">Transducer</keyword>
<protein>
    <submittedName>
        <fullName evidence="6">Methyl-accepting chemotaxis protein McpB</fullName>
    </submittedName>
</protein>
<comment type="caution">
    <text evidence="6">The sequence shown here is derived from an EMBL/GenBank/DDBJ whole genome shotgun (WGS) entry which is preliminary data.</text>
</comment>
<name>A0A0J1FME6_9FIRM</name>
<dbReference type="InterPro" id="IPR004090">
    <property type="entry name" value="Chemotax_Me-accpt_rcpt"/>
</dbReference>
<dbReference type="PRINTS" id="PR00260">
    <property type="entry name" value="CHEMTRNSDUCR"/>
</dbReference>
<feature type="coiled-coil region" evidence="4">
    <location>
        <begin position="277"/>
        <end position="304"/>
    </location>
</feature>
<dbReference type="SUPFAM" id="SSF58104">
    <property type="entry name" value="Methyl-accepting chemotaxis protein (MCP) signaling domain"/>
    <property type="match status" value="1"/>
</dbReference>